<dbReference type="InterPro" id="IPR004358">
    <property type="entry name" value="Sig_transdc_His_kin-like_C"/>
</dbReference>
<dbReference type="CDD" id="cd16922">
    <property type="entry name" value="HATPase_EvgS-ArcB-TorS-like"/>
    <property type="match status" value="1"/>
</dbReference>
<dbReference type="InterPro" id="IPR013767">
    <property type="entry name" value="PAS_fold"/>
</dbReference>
<dbReference type="GO" id="GO:0005886">
    <property type="term" value="C:plasma membrane"/>
    <property type="evidence" value="ECO:0007669"/>
    <property type="project" value="TreeGrafter"/>
</dbReference>
<keyword evidence="4" id="KW-0808">Transferase</keyword>
<dbReference type="GO" id="GO:0006355">
    <property type="term" value="P:regulation of DNA-templated transcription"/>
    <property type="evidence" value="ECO:0007669"/>
    <property type="project" value="InterPro"/>
</dbReference>
<dbReference type="PRINTS" id="PR00344">
    <property type="entry name" value="BCTRLSENSOR"/>
</dbReference>
<feature type="coiled-coil region" evidence="6">
    <location>
        <begin position="148"/>
        <end position="178"/>
    </location>
</feature>
<dbReference type="OrthoDB" id="342253at2157"/>
<dbReference type="AlphaFoldDB" id="A0A4E0PXX0"/>
<dbReference type="Gene3D" id="3.30.565.10">
    <property type="entry name" value="Histidine kinase-like ATPase, C-terminal domain"/>
    <property type="match status" value="1"/>
</dbReference>
<dbReference type="PANTHER" id="PTHR43047:SF72">
    <property type="entry name" value="OSMOSENSING HISTIDINE PROTEIN KINASE SLN1"/>
    <property type="match status" value="1"/>
</dbReference>
<dbReference type="GO" id="GO:0009927">
    <property type="term" value="F:histidine phosphotransfer kinase activity"/>
    <property type="evidence" value="ECO:0007669"/>
    <property type="project" value="TreeGrafter"/>
</dbReference>
<sequence>MASQCSYTSFKKNPHTKETIASHQERIDRLTDELEKKKTELEITQEFYEERLENLNDALFAVDNNGIFTYLNSAVESLTGYTKKDVLGTPFTDYVHPEDLPELMEEIRKTINGAKEPYMFRVIKKSRDIGYIHTSSRPIIKDSEVVGINGLMVDIEKLKQVESNLKEERNIAQKYLDVVAVIILVIDREGNITLINRKGSDILGFKEHDILSKNWFDIYSPEYSRKEEIENYRKVMDKKLEIPEHFESSIQIADKGIRTFQWHNILLKDENGNIKGLLTSGEDITERKKAEKTLIMAKMIAENADRTKREFISTISHELRTPLNHIIGYSELLHEDENNSLSKEQKRYAGVITESGNLLHKMVNSMISLCRIEKGTLEIEKRELSLFAMICEIESFMMPIAKKKDIVLNFTISTSTREMWADEDKFRTVLYNLIHNAIKFTPSGGTVDVKVHSPDIEILKISITDNGIGISGEELSKLFKPFCQADPSLNRKFNGTGLGLYLSKELVEMMGGKIQVESEPGKGSTFSFTVPVTP</sequence>
<dbReference type="InterPro" id="IPR001610">
    <property type="entry name" value="PAC"/>
</dbReference>
<dbReference type="CDD" id="cd00130">
    <property type="entry name" value="PAS"/>
    <property type="match status" value="2"/>
</dbReference>
<dbReference type="InterPro" id="IPR005467">
    <property type="entry name" value="His_kinase_dom"/>
</dbReference>
<reference evidence="10 11" key="1">
    <citation type="submission" date="2017-11" db="EMBL/GenBank/DDBJ databases">
        <title>Isolation and Characterization of Methanogenic Archaea from Saline Meromictic Lake at Siberia.</title>
        <authorList>
            <person name="Shen Y."/>
            <person name="Huang H.-H."/>
            <person name="Lai M.-C."/>
            <person name="Chen S.-C."/>
        </authorList>
    </citation>
    <scope>NUCLEOTIDE SEQUENCE [LARGE SCALE GENOMIC DNA]</scope>
    <source>
        <strain evidence="10 11">SY-01</strain>
    </source>
</reference>
<evidence type="ECO:0000256" key="2">
    <source>
        <dbReference type="ARBA" id="ARBA00012438"/>
    </source>
</evidence>
<feature type="domain" description="Histidine kinase" evidence="7">
    <location>
        <begin position="314"/>
        <end position="534"/>
    </location>
</feature>
<evidence type="ECO:0000256" key="3">
    <source>
        <dbReference type="ARBA" id="ARBA00022553"/>
    </source>
</evidence>
<keyword evidence="11" id="KW-1185">Reference proteome</keyword>
<dbReference type="Gene3D" id="1.10.287.130">
    <property type="match status" value="1"/>
</dbReference>
<accession>A0A4E0PXX0</accession>
<evidence type="ECO:0000313" key="11">
    <source>
        <dbReference type="Proteomes" id="UP000297295"/>
    </source>
</evidence>
<keyword evidence="3" id="KW-0597">Phosphoprotein</keyword>
<dbReference type="Pfam" id="PF08448">
    <property type="entry name" value="PAS_4"/>
    <property type="match status" value="1"/>
</dbReference>
<dbReference type="InterPro" id="IPR036097">
    <property type="entry name" value="HisK_dim/P_sf"/>
</dbReference>
<dbReference type="InterPro" id="IPR035965">
    <property type="entry name" value="PAS-like_dom_sf"/>
</dbReference>
<dbReference type="SMART" id="SM00388">
    <property type="entry name" value="HisKA"/>
    <property type="match status" value="1"/>
</dbReference>
<dbReference type="SUPFAM" id="SSF55785">
    <property type="entry name" value="PYP-like sensor domain (PAS domain)"/>
    <property type="match status" value="2"/>
</dbReference>
<dbReference type="PROSITE" id="PS50112">
    <property type="entry name" value="PAS"/>
    <property type="match status" value="2"/>
</dbReference>
<organism evidence="10 11">
    <name type="scientific">Methanolobus halotolerans</name>
    <dbReference type="NCBI Taxonomy" id="2052935"/>
    <lineage>
        <taxon>Archaea</taxon>
        <taxon>Methanobacteriati</taxon>
        <taxon>Methanobacteriota</taxon>
        <taxon>Stenosarchaea group</taxon>
        <taxon>Methanomicrobia</taxon>
        <taxon>Methanosarcinales</taxon>
        <taxon>Methanosarcinaceae</taxon>
        <taxon>Methanolobus</taxon>
    </lineage>
</organism>
<feature type="domain" description="PAC" evidence="9">
    <location>
        <begin position="244"/>
        <end position="296"/>
    </location>
</feature>
<dbReference type="PANTHER" id="PTHR43047">
    <property type="entry name" value="TWO-COMPONENT HISTIDINE PROTEIN KINASE"/>
    <property type="match status" value="1"/>
</dbReference>
<dbReference type="CDD" id="cd00082">
    <property type="entry name" value="HisKA"/>
    <property type="match status" value="1"/>
</dbReference>
<dbReference type="GO" id="GO:0000155">
    <property type="term" value="F:phosphorelay sensor kinase activity"/>
    <property type="evidence" value="ECO:0007669"/>
    <property type="project" value="InterPro"/>
</dbReference>
<feature type="coiled-coil region" evidence="6">
    <location>
        <begin position="20"/>
        <end position="58"/>
    </location>
</feature>
<keyword evidence="6" id="KW-0175">Coiled coil</keyword>
<evidence type="ECO:0000259" key="9">
    <source>
        <dbReference type="PROSITE" id="PS50113"/>
    </source>
</evidence>
<dbReference type="EC" id="2.7.13.3" evidence="2"/>
<evidence type="ECO:0000256" key="4">
    <source>
        <dbReference type="ARBA" id="ARBA00022679"/>
    </source>
</evidence>
<dbReference type="Pfam" id="PF00512">
    <property type="entry name" value="HisKA"/>
    <property type="match status" value="1"/>
</dbReference>
<evidence type="ECO:0000259" key="7">
    <source>
        <dbReference type="PROSITE" id="PS50109"/>
    </source>
</evidence>
<dbReference type="InterPro" id="IPR036890">
    <property type="entry name" value="HATPase_C_sf"/>
</dbReference>
<evidence type="ECO:0000256" key="1">
    <source>
        <dbReference type="ARBA" id="ARBA00000085"/>
    </source>
</evidence>
<comment type="catalytic activity">
    <reaction evidence="1">
        <text>ATP + protein L-histidine = ADP + protein N-phospho-L-histidine.</text>
        <dbReference type="EC" id="2.7.13.3"/>
    </reaction>
</comment>
<dbReference type="InterPro" id="IPR003594">
    <property type="entry name" value="HATPase_dom"/>
</dbReference>
<dbReference type="SMART" id="SM00387">
    <property type="entry name" value="HATPase_c"/>
    <property type="match status" value="1"/>
</dbReference>
<protein>
    <recommendedName>
        <fullName evidence="2">histidine kinase</fullName>
        <ecNumber evidence="2">2.7.13.3</ecNumber>
    </recommendedName>
</protein>
<dbReference type="Gene3D" id="3.30.450.20">
    <property type="entry name" value="PAS domain"/>
    <property type="match status" value="2"/>
</dbReference>
<keyword evidence="5" id="KW-0418">Kinase</keyword>
<dbReference type="Pfam" id="PF02518">
    <property type="entry name" value="HATPase_c"/>
    <property type="match status" value="1"/>
</dbReference>
<dbReference type="NCBIfam" id="TIGR00229">
    <property type="entry name" value="sensory_box"/>
    <property type="match status" value="2"/>
</dbReference>
<comment type="caution">
    <text evidence="10">The sequence shown here is derived from an EMBL/GenBank/DDBJ whole genome shotgun (WGS) entry which is preliminary data.</text>
</comment>
<evidence type="ECO:0000259" key="8">
    <source>
        <dbReference type="PROSITE" id="PS50112"/>
    </source>
</evidence>
<proteinExistence type="predicted"/>
<dbReference type="Pfam" id="PF00989">
    <property type="entry name" value="PAS"/>
    <property type="match status" value="1"/>
</dbReference>
<dbReference type="PROSITE" id="PS50109">
    <property type="entry name" value="HIS_KIN"/>
    <property type="match status" value="1"/>
</dbReference>
<dbReference type="Proteomes" id="UP000297295">
    <property type="component" value="Unassembled WGS sequence"/>
</dbReference>
<dbReference type="InterPro" id="IPR000700">
    <property type="entry name" value="PAS-assoc_C"/>
</dbReference>
<gene>
    <name evidence="10" type="ORF">CUN85_04775</name>
</gene>
<dbReference type="SMART" id="SM00091">
    <property type="entry name" value="PAS"/>
    <property type="match status" value="2"/>
</dbReference>
<dbReference type="InterPro" id="IPR000014">
    <property type="entry name" value="PAS"/>
</dbReference>
<evidence type="ECO:0000256" key="5">
    <source>
        <dbReference type="ARBA" id="ARBA00022777"/>
    </source>
</evidence>
<feature type="domain" description="PAS" evidence="8">
    <location>
        <begin position="44"/>
        <end position="114"/>
    </location>
</feature>
<dbReference type="RefSeq" id="WP_135389194.1">
    <property type="nucleotide sequence ID" value="NZ_PGGK01000004.1"/>
</dbReference>
<dbReference type="EMBL" id="PGGK01000004">
    <property type="protein sequence ID" value="TGC09680.1"/>
    <property type="molecule type" value="Genomic_DNA"/>
</dbReference>
<dbReference type="SUPFAM" id="SSF47384">
    <property type="entry name" value="Homodimeric domain of signal transducing histidine kinase"/>
    <property type="match status" value="1"/>
</dbReference>
<feature type="domain" description="PAS" evidence="8">
    <location>
        <begin position="168"/>
        <end position="239"/>
    </location>
</feature>
<name>A0A4E0PXX0_9EURY</name>
<evidence type="ECO:0000313" key="10">
    <source>
        <dbReference type="EMBL" id="TGC09680.1"/>
    </source>
</evidence>
<dbReference type="PROSITE" id="PS50113">
    <property type="entry name" value="PAC"/>
    <property type="match status" value="2"/>
</dbReference>
<dbReference type="InterPro" id="IPR013656">
    <property type="entry name" value="PAS_4"/>
</dbReference>
<feature type="domain" description="PAC" evidence="9">
    <location>
        <begin position="116"/>
        <end position="167"/>
    </location>
</feature>
<dbReference type="SUPFAM" id="SSF55874">
    <property type="entry name" value="ATPase domain of HSP90 chaperone/DNA topoisomerase II/histidine kinase"/>
    <property type="match status" value="1"/>
</dbReference>
<evidence type="ECO:0000256" key="6">
    <source>
        <dbReference type="SAM" id="Coils"/>
    </source>
</evidence>
<dbReference type="InterPro" id="IPR003661">
    <property type="entry name" value="HisK_dim/P_dom"/>
</dbReference>
<dbReference type="SMART" id="SM00086">
    <property type="entry name" value="PAC"/>
    <property type="match status" value="2"/>
</dbReference>
<dbReference type="FunFam" id="3.30.565.10:FF:000010">
    <property type="entry name" value="Sensor histidine kinase RcsC"/>
    <property type="match status" value="1"/>
</dbReference>